<dbReference type="PANTHER" id="PTHR34502">
    <property type="entry name" value="DUF6594 DOMAIN-CONTAINING PROTEIN-RELATED"/>
    <property type="match status" value="1"/>
</dbReference>
<feature type="transmembrane region" description="Helical" evidence="1">
    <location>
        <begin position="333"/>
        <end position="351"/>
    </location>
</feature>
<keyword evidence="1" id="KW-0472">Membrane</keyword>
<dbReference type="Pfam" id="PF20237">
    <property type="entry name" value="DUF6594"/>
    <property type="match status" value="1"/>
</dbReference>
<proteinExistence type="predicted"/>
<feature type="transmembrane region" description="Helical" evidence="1">
    <location>
        <begin position="357"/>
        <end position="376"/>
    </location>
</feature>
<evidence type="ECO:0000313" key="4">
    <source>
        <dbReference type="Proteomes" id="UP000235786"/>
    </source>
</evidence>
<dbReference type="InterPro" id="IPR046529">
    <property type="entry name" value="DUF6594"/>
</dbReference>
<organism evidence="3 4">
    <name type="scientific">Hyaloscypha variabilis (strain UAMH 11265 / GT02V1 / F)</name>
    <name type="common">Meliniomyces variabilis</name>
    <dbReference type="NCBI Taxonomy" id="1149755"/>
    <lineage>
        <taxon>Eukaryota</taxon>
        <taxon>Fungi</taxon>
        <taxon>Dikarya</taxon>
        <taxon>Ascomycota</taxon>
        <taxon>Pezizomycotina</taxon>
        <taxon>Leotiomycetes</taxon>
        <taxon>Helotiales</taxon>
        <taxon>Hyaloscyphaceae</taxon>
        <taxon>Hyaloscypha</taxon>
        <taxon>Hyaloscypha variabilis</taxon>
    </lineage>
</organism>
<evidence type="ECO:0000313" key="3">
    <source>
        <dbReference type="EMBL" id="PMD35042.1"/>
    </source>
</evidence>
<dbReference type="EMBL" id="KZ613953">
    <property type="protein sequence ID" value="PMD35042.1"/>
    <property type="molecule type" value="Genomic_DNA"/>
</dbReference>
<dbReference type="Proteomes" id="UP000235786">
    <property type="component" value="Unassembled WGS sequence"/>
</dbReference>
<keyword evidence="1" id="KW-0812">Transmembrane</keyword>
<evidence type="ECO:0000259" key="2">
    <source>
        <dbReference type="Pfam" id="PF20237"/>
    </source>
</evidence>
<sequence>MGSVHEATSSDAVTPGEITITSSHEASGNTAQQVELGTTALPSQNSKRPVPLKTSLGIDSAESEQLTEEDLYTCAWKYVGYKGYTQFIASESDFFVLRRFDAASVRVALFLQGQVSDLVGDLEAIDQACSQKSAPWHHNGSFRHETNESRVRIIASLQKKMTEYNAFVLQQAELRKLRSAARQDIISIQNWHSINLNAIDDKERAYLSYDQELFYVAPKERTALRRFLNPLSYTIYFVLRISWDGLYNHILSPLETKWNQFHAKRDPKSVTQLPIHEPLPQYIGSVDLKSTPLLNPESVGNAFNTFIIMAIGIGMLIAPMWTLQALTQPITKLAVITGFVVGFLILVSNSTTAEPGAVLAATAAYAAVLVVFLQFGSPA</sequence>
<gene>
    <name evidence="3" type="ORF">L207DRAFT_570622</name>
</gene>
<feature type="transmembrane region" description="Helical" evidence="1">
    <location>
        <begin position="302"/>
        <end position="321"/>
    </location>
</feature>
<dbReference type="PANTHER" id="PTHR34502:SF4">
    <property type="entry name" value="DUF6594 DOMAIN-CONTAINING PROTEIN"/>
    <property type="match status" value="1"/>
</dbReference>
<dbReference type="OrthoDB" id="5416037at2759"/>
<dbReference type="AlphaFoldDB" id="A0A2J6R942"/>
<reference evidence="3 4" key="1">
    <citation type="submission" date="2016-04" db="EMBL/GenBank/DDBJ databases">
        <title>A degradative enzymes factory behind the ericoid mycorrhizal symbiosis.</title>
        <authorList>
            <consortium name="DOE Joint Genome Institute"/>
            <person name="Martino E."/>
            <person name="Morin E."/>
            <person name="Grelet G."/>
            <person name="Kuo A."/>
            <person name="Kohler A."/>
            <person name="Daghino S."/>
            <person name="Barry K."/>
            <person name="Choi C."/>
            <person name="Cichocki N."/>
            <person name="Clum A."/>
            <person name="Copeland A."/>
            <person name="Hainaut M."/>
            <person name="Haridas S."/>
            <person name="Labutti K."/>
            <person name="Lindquist E."/>
            <person name="Lipzen A."/>
            <person name="Khouja H.-R."/>
            <person name="Murat C."/>
            <person name="Ohm R."/>
            <person name="Olson A."/>
            <person name="Spatafora J."/>
            <person name="Veneault-Fourrey C."/>
            <person name="Henrissat B."/>
            <person name="Grigoriev I."/>
            <person name="Martin F."/>
            <person name="Perotto S."/>
        </authorList>
    </citation>
    <scope>NUCLEOTIDE SEQUENCE [LARGE SCALE GENOMIC DNA]</scope>
    <source>
        <strain evidence="3 4">F</strain>
    </source>
</reference>
<name>A0A2J6R942_HYAVF</name>
<dbReference type="STRING" id="1149755.A0A2J6R942"/>
<keyword evidence="1" id="KW-1133">Transmembrane helix</keyword>
<accession>A0A2J6R942</accession>
<evidence type="ECO:0000256" key="1">
    <source>
        <dbReference type="SAM" id="Phobius"/>
    </source>
</evidence>
<protein>
    <recommendedName>
        <fullName evidence="2">DUF6594 domain-containing protein</fullName>
    </recommendedName>
</protein>
<keyword evidence="4" id="KW-1185">Reference proteome</keyword>
<feature type="domain" description="DUF6594" evidence="2">
    <location>
        <begin position="81"/>
        <end position="370"/>
    </location>
</feature>